<reference evidence="2" key="1">
    <citation type="submission" date="2018-05" db="EMBL/GenBank/DDBJ databases">
        <authorList>
            <person name="Lanie J.A."/>
            <person name="Ng W.-L."/>
            <person name="Kazmierczak K.M."/>
            <person name="Andrzejewski T.M."/>
            <person name="Davidsen T.M."/>
            <person name="Wayne K.J."/>
            <person name="Tettelin H."/>
            <person name="Glass J.I."/>
            <person name="Rusch D."/>
            <person name="Podicherti R."/>
            <person name="Tsui H.-C.T."/>
            <person name="Winkler M.E."/>
        </authorList>
    </citation>
    <scope>NUCLEOTIDE SEQUENCE</scope>
</reference>
<dbReference type="SUPFAM" id="SSF56645">
    <property type="entry name" value="Acyl-CoA dehydrogenase NM domain-like"/>
    <property type="match status" value="1"/>
</dbReference>
<gene>
    <name evidence="2" type="ORF">METZ01_LOCUS456762</name>
</gene>
<dbReference type="InterPro" id="IPR013786">
    <property type="entry name" value="AcylCoA_DH/ox_N"/>
</dbReference>
<feature type="non-terminal residue" evidence="2">
    <location>
        <position position="53"/>
    </location>
</feature>
<sequence>MNFEFSEEQNMLREQAQGFLRDHCSTSVVRRVLDGEESYDKDLWQKVAGMGWT</sequence>
<proteinExistence type="predicted"/>
<accession>A0A383A9Z6</accession>
<organism evidence="2">
    <name type="scientific">marine metagenome</name>
    <dbReference type="NCBI Taxonomy" id="408172"/>
    <lineage>
        <taxon>unclassified sequences</taxon>
        <taxon>metagenomes</taxon>
        <taxon>ecological metagenomes</taxon>
    </lineage>
</organism>
<feature type="domain" description="Acyl-CoA dehydrogenase/oxidase N-terminal" evidence="1">
    <location>
        <begin position="6"/>
        <end position="52"/>
    </location>
</feature>
<dbReference type="Gene3D" id="1.10.540.10">
    <property type="entry name" value="Acyl-CoA dehydrogenase/oxidase, N-terminal domain"/>
    <property type="match status" value="1"/>
</dbReference>
<dbReference type="EMBL" id="UINC01189981">
    <property type="protein sequence ID" value="SVE03908.1"/>
    <property type="molecule type" value="Genomic_DNA"/>
</dbReference>
<dbReference type="AlphaFoldDB" id="A0A383A9Z6"/>
<name>A0A383A9Z6_9ZZZZ</name>
<dbReference type="GO" id="GO:0016627">
    <property type="term" value="F:oxidoreductase activity, acting on the CH-CH group of donors"/>
    <property type="evidence" value="ECO:0007669"/>
    <property type="project" value="InterPro"/>
</dbReference>
<dbReference type="GO" id="GO:0050660">
    <property type="term" value="F:flavin adenine dinucleotide binding"/>
    <property type="evidence" value="ECO:0007669"/>
    <property type="project" value="InterPro"/>
</dbReference>
<dbReference type="InterPro" id="IPR009100">
    <property type="entry name" value="AcylCoA_DH/oxidase_NM_dom_sf"/>
</dbReference>
<dbReference type="Pfam" id="PF02771">
    <property type="entry name" value="Acyl-CoA_dh_N"/>
    <property type="match status" value="1"/>
</dbReference>
<dbReference type="InterPro" id="IPR037069">
    <property type="entry name" value="AcylCoA_DH/ox_N_sf"/>
</dbReference>
<protein>
    <recommendedName>
        <fullName evidence="1">Acyl-CoA dehydrogenase/oxidase N-terminal domain-containing protein</fullName>
    </recommendedName>
</protein>
<evidence type="ECO:0000259" key="1">
    <source>
        <dbReference type="Pfam" id="PF02771"/>
    </source>
</evidence>
<evidence type="ECO:0000313" key="2">
    <source>
        <dbReference type="EMBL" id="SVE03908.1"/>
    </source>
</evidence>